<dbReference type="AlphaFoldDB" id="A0A026WHX2"/>
<dbReference type="Proteomes" id="UP000053097">
    <property type="component" value="Unassembled WGS sequence"/>
</dbReference>
<name>A0A026WHX2_OOCBI</name>
<protein>
    <submittedName>
        <fullName evidence="1">Uncharacterized protein</fullName>
    </submittedName>
</protein>
<reference evidence="1 2" key="1">
    <citation type="journal article" date="2014" name="Curr. Biol.">
        <title>The genome of the clonal raider ant Cerapachys biroi.</title>
        <authorList>
            <person name="Oxley P.R."/>
            <person name="Ji L."/>
            <person name="Fetter-Pruneda I."/>
            <person name="McKenzie S.K."/>
            <person name="Li C."/>
            <person name="Hu H."/>
            <person name="Zhang G."/>
            <person name="Kronauer D.J."/>
        </authorList>
    </citation>
    <scope>NUCLEOTIDE SEQUENCE [LARGE SCALE GENOMIC DNA]</scope>
</reference>
<sequence length="59" mass="7083">MQVYKTNACRTNRKWWTQAVAKRFRVIMADCNFIAEAMTIWGCNDTNSRNKRPKMTRRI</sequence>
<evidence type="ECO:0000313" key="2">
    <source>
        <dbReference type="Proteomes" id="UP000053097"/>
    </source>
</evidence>
<proteinExistence type="predicted"/>
<accession>A0A026WHX2</accession>
<gene>
    <name evidence="1" type="ORF">X777_04974</name>
</gene>
<keyword evidence="2" id="KW-1185">Reference proteome</keyword>
<organism evidence="1 2">
    <name type="scientific">Ooceraea biroi</name>
    <name type="common">Clonal raider ant</name>
    <name type="synonym">Cerapachys biroi</name>
    <dbReference type="NCBI Taxonomy" id="2015173"/>
    <lineage>
        <taxon>Eukaryota</taxon>
        <taxon>Metazoa</taxon>
        <taxon>Ecdysozoa</taxon>
        <taxon>Arthropoda</taxon>
        <taxon>Hexapoda</taxon>
        <taxon>Insecta</taxon>
        <taxon>Pterygota</taxon>
        <taxon>Neoptera</taxon>
        <taxon>Endopterygota</taxon>
        <taxon>Hymenoptera</taxon>
        <taxon>Apocrita</taxon>
        <taxon>Aculeata</taxon>
        <taxon>Formicoidea</taxon>
        <taxon>Formicidae</taxon>
        <taxon>Dorylinae</taxon>
        <taxon>Ooceraea</taxon>
    </lineage>
</organism>
<evidence type="ECO:0000313" key="1">
    <source>
        <dbReference type="EMBL" id="EZA54689.1"/>
    </source>
</evidence>
<dbReference type="EMBL" id="KK107238">
    <property type="protein sequence ID" value="EZA54689.1"/>
    <property type="molecule type" value="Genomic_DNA"/>
</dbReference>